<dbReference type="Gene3D" id="3.10.450.50">
    <property type="match status" value="1"/>
</dbReference>
<dbReference type="InterPro" id="IPR009959">
    <property type="entry name" value="Cyclase_SnoaL-like"/>
</dbReference>
<dbReference type="PANTHER" id="PTHR38436:SF1">
    <property type="entry name" value="ESTER CYCLASE"/>
    <property type="match status" value="1"/>
</dbReference>
<dbReference type="RefSeq" id="WP_027227679.1">
    <property type="nucleotide sequence ID" value="NZ_CP017601.1"/>
</dbReference>
<gene>
    <name evidence="1" type="ORF">C3928_05620</name>
</gene>
<dbReference type="GO" id="GO:0030638">
    <property type="term" value="P:polyketide metabolic process"/>
    <property type="evidence" value="ECO:0007669"/>
    <property type="project" value="InterPro"/>
</dbReference>
<dbReference type="PANTHER" id="PTHR38436">
    <property type="entry name" value="POLYKETIDE CYCLASE SNOAL-LIKE DOMAIN"/>
    <property type="match status" value="1"/>
</dbReference>
<accession>A0A2S6F241</accession>
<proteinExistence type="predicted"/>
<organism evidence="1 2">
    <name type="scientific">Legionella pneumophila</name>
    <dbReference type="NCBI Taxonomy" id="446"/>
    <lineage>
        <taxon>Bacteria</taxon>
        <taxon>Pseudomonadati</taxon>
        <taxon>Pseudomonadota</taxon>
        <taxon>Gammaproteobacteria</taxon>
        <taxon>Legionellales</taxon>
        <taxon>Legionellaceae</taxon>
        <taxon>Legionella</taxon>
    </lineage>
</organism>
<dbReference type="Pfam" id="PF07366">
    <property type="entry name" value="SnoaL"/>
    <property type="match status" value="1"/>
</dbReference>
<dbReference type="SUPFAM" id="SSF54427">
    <property type="entry name" value="NTF2-like"/>
    <property type="match status" value="1"/>
</dbReference>
<dbReference type="Proteomes" id="UP000239239">
    <property type="component" value="Unassembled WGS sequence"/>
</dbReference>
<dbReference type="OrthoDB" id="9812089at2"/>
<protein>
    <submittedName>
        <fullName evidence="1">Polyketide cyclase</fullName>
    </submittedName>
</protein>
<dbReference type="AlphaFoldDB" id="A0A2S6F241"/>
<reference evidence="1 2" key="1">
    <citation type="submission" date="2018-02" db="EMBL/GenBank/DDBJ databases">
        <title>Draft genome sequences of four Legionella pneumophila clinical strains isolated in Ontario.</title>
        <authorList>
            <person name="Fortuna A."/>
            <person name="Ramnarine R."/>
            <person name="Li A."/>
            <person name="Frantz C."/>
            <person name="Mallo G."/>
        </authorList>
    </citation>
    <scope>NUCLEOTIDE SEQUENCE [LARGE SCALE GENOMIC DNA]</scope>
    <source>
        <strain evidence="1 2">LG61</strain>
    </source>
</reference>
<sequence length="148" mass="16860">MKRQVMLTLASYLMSHAALGVAGSVQETNKQIVTQFYQKALNDKNFDEAQNYLGSWYIQHNPMAQDGLDGLKNYLTYLKNTYPQSHSEIKRIIADGDYVVVHVHSVLEPDTKGRAIIDIFRLENGKIYEHWDVIQPIPDEAANSNGMF</sequence>
<dbReference type="EMBL" id="PQWY01000010">
    <property type="protein sequence ID" value="PPK31513.1"/>
    <property type="molecule type" value="Genomic_DNA"/>
</dbReference>
<dbReference type="InterPro" id="IPR032710">
    <property type="entry name" value="NTF2-like_dom_sf"/>
</dbReference>
<evidence type="ECO:0000313" key="2">
    <source>
        <dbReference type="Proteomes" id="UP000239239"/>
    </source>
</evidence>
<comment type="caution">
    <text evidence="1">The sequence shown here is derived from an EMBL/GenBank/DDBJ whole genome shotgun (WGS) entry which is preliminary data.</text>
</comment>
<evidence type="ECO:0000313" key="1">
    <source>
        <dbReference type="EMBL" id="PPK31513.1"/>
    </source>
</evidence>
<name>A0A2S6F241_LEGPN</name>